<comment type="caution">
    <text evidence="2">The sequence shown here is derived from an EMBL/GenBank/DDBJ whole genome shotgun (WGS) entry which is preliminary data.</text>
</comment>
<keyword evidence="1" id="KW-1133">Transmembrane helix</keyword>
<gene>
    <name evidence="2" type="ORF">GXW74_11680</name>
</gene>
<dbReference type="AlphaFoldDB" id="A0A9X9XBR0"/>
<reference evidence="2" key="1">
    <citation type="submission" date="2020-01" db="EMBL/GenBank/DDBJ databases">
        <authorList>
            <person name="Rat A."/>
        </authorList>
    </citation>
    <scope>NUCLEOTIDE SEQUENCE</scope>
    <source>
        <strain evidence="2">LMG 31228</strain>
    </source>
</reference>
<proteinExistence type="predicted"/>
<organism evidence="2 3">
    <name type="scientific">Neoroseomonas eburnea</name>
    <dbReference type="NCBI Taxonomy" id="1346889"/>
    <lineage>
        <taxon>Bacteria</taxon>
        <taxon>Pseudomonadati</taxon>
        <taxon>Pseudomonadota</taxon>
        <taxon>Alphaproteobacteria</taxon>
        <taxon>Acetobacterales</taxon>
        <taxon>Acetobacteraceae</taxon>
        <taxon>Neoroseomonas</taxon>
    </lineage>
</organism>
<keyword evidence="3" id="KW-1185">Reference proteome</keyword>
<dbReference type="RefSeq" id="WP_211846685.1">
    <property type="nucleotide sequence ID" value="NZ_JAAEDL010000010.1"/>
</dbReference>
<evidence type="ECO:0000256" key="1">
    <source>
        <dbReference type="SAM" id="Phobius"/>
    </source>
</evidence>
<sequence>MNRGRRGRFQLAWFRTDPGAARTTGRPFRLALQVVLAVAALAIGGLAVLPLAWEGRPDPCAALEVLVWRRTVGAVQVPDAVRPAILPGVMLRIEPDGPLPRPIRCTIAYWQRV</sequence>
<keyword evidence="1" id="KW-0472">Membrane</keyword>
<dbReference type="EMBL" id="JAAEDL010000010">
    <property type="protein sequence ID" value="MBR0681146.1"/>
    <property type="molecule type" value="Genomic_DNA"/>
</dbReference>
<protein>
    <submittedName>
        <fullName evidence="2">Uncharacterized protein</fullName>
    </submittedName>
</protein>
<dbReference type="Proteomes" id="UP001138709">
    <property type="component" value="Unassembled WGS sequence"/>
</dbReference>
<keyword evidence="1" id="KW-0812">Transmembrane</keyword>
<feature type="transmembrane region" description="Helical" evidence="1">
    <location>
        <begin position="30"/>
        <end position="53"/>
    </location>
</feature>
<name>A0A9X9XBR0_9PROT</name>
<evidence type="ECO:0000313" key="3">
    <source>
        <dbReference type="Proteomes" id="UP001138709"/>
    </source>
</evidence>
<reference evidence="2" key="2">
    <citation type="journal article" date="2021" name="Syst. Appl. Microbiol.">
        <title>Roseomonas hellenica sp. nov., isolated from roots of wild-growing Alkanna tinctoria.</title>
        <authorList>
            <person name="Rat A."/>
            <person name="Naranjo H.D."/>
            <person name="Lebbe L."/>
            <person name="Cnockaert M."/>
            <person name="Krigas N."/>
            <person name="Grigoriadou K."/>
            <person name="Maloupa E."/>
            <person name="Willems A."/>
        </authorList>
    </citation>
    <scope>NUCLEOTIDE SEQUENCE</scope>
    <source>
        <strain evidence="2">LMG 31228</strain>
    </source>
</reference>
<evidence type="ECO:0000313" key="2">
    <source>
        <dbReference type="EMBL" id="MBR0681146.1"/>
    </source>
</evidence>
<accession>A0A9X9XBR0</accession>